<gene>
    <name evidence="4" type="ordered locus">Cd36_15530</name>
    <name evidence="5" type="ORF">CD36_15530</name>
</gene>
<feature type="region of interest" description="Disordered" evidence="3">
    <location>
        <begin position="559"/>
        <end position="596"/>
    </location>
</feature>
<reference evidence="5 6" key="1">
    <citation type="journal article" date="2009" name="Genome Res.">
        <title>Comparative genomics of the fungal pathogens Candida dubliniensis and Candida albicans.</title>
        <authorList>
            <person name="Jackson A.P."/>
            <person name="Gamble J.A."/>
            <person name="Yeomans T."/>
            <person name="Moran G.P."/>
            <person name="Saunders D."/>
            <person name="Harris D."/>
            <person name="Aslett M."/>
            <person name="Barrell J.F."/>
            <person name="Butler G."/>
            <person name="Citiulo F."/>
            <person name="Coleman D.C."/>
            <person name="de Groot P.W.J."/>
            <person name="Goodwin T.J."/>
            <person name="Quail M.A."/>
            <person name="McQuillan J."/>
            <person name="Munro C.A."/>
            <person name="Pain A."/>
            <person name="Poulter R.T."/>
            <person name="Rajandream M.A."/>
            <person name="Renauld H."/>
            <person name="Spiering M.J."/>
            <person name="Tivey A."/>
            <person name="Gow N.A.R."/>
            <person name="Barrell B."/>
            <person name="Sullivan D.J."/>
            <person name="Berriman M."/>
        </authorList>
    </citation>
    <scope>NUCLEOTIDE SEQUENCE [LARGE SCALE GENOMIC DNA]</scope>
    <source>
        <strain evidence="6">CD36 / ATCC MYA-646 / CBS 7987 / NCPF 3949 / NRRL Y-17841</strain>
    </source>
</reference>
<dbReference type="eggNOG" id="ENOG502QQT5">
    <property type="taxonomic scope" value="Eukaryota"/>
</dbReference>
<sequence length="596" mass="67668">MTKDIENKSSLCMYIYPRIEKKKTCNGPTTNHNFQVSKFENILPDLFIVYEHTNKYVLTSEILPVDFYQENPMKIVSSLQSHTTTDVTSIENKFKNGQYSTPYQLFHDIKAVASILLNKEVNGSLEYKELDFFYKFSTELLLREVGNLIKFNNETAEIKTELETQLDEDFTKIITNYNISNGEVITYISTTEESETQSSSVFYQHHQHKEEPTKKTQPLFSSVVSKSELDNRATIVPSPYRIAQVVPSIKDSVSENTLETLSPITNRIPSPLDQPTNILHDFFHPTWYTISVPTWLTYTSQTIKPANFNANQELEDGAGASTKTKLSILKNRDNDFSTKPTNIWGPGNYYRSFAPSRNSSGSIVGNKLKANVWLQHIGMTEIAELKQSFVENTHETSPLVNDTVPDKEDGSESKSNTENGSKPTNGQQIRERAQEPAEENPSPQNINIANIIKWDPTKVEELNYLKEHKQDLVNPQKLQKMISISLLKLNKLRQERYSRSDVRNPVAPQHEENILYNRVVKLISIAIQLFNINPGCFSYQFSKNIPVLVSEFSGTLPGIPPTKAITNNGTSSNTKSNRLPNLKGPSAYRKRPTRLG</sequence>
<protein>
    <submittedName>
        <fullName evidence="5">Chromatin remodeling complex subunit, putative</fullName>
    </submittedName>
</protein>
<dbReference type="GO" id="GO:0016586">
    <property type="term" value="C:RSC-type complex"/>
    <property type="evidence" value="ECO:0007669"/>
    <property type="project" value="TreeGrafter"/>
</dbReference>
<dbReference type="CGD" id="CAL0000163612">
    <property type="gene designation" value="Cd36_15530"/>
</dbReference>
<dbReference type="OrthoDB" id="5354116at2759"/>
<name>B9WAB2_CANDC</name>
<keyword evidence="6" id="KW-1185">Reference proteome</keyword>
<dbReference type="VEuPathDB" id="FungiDB:CD36_15530"/>
<organism evidence="5 6">
    <name type="scientific">Candida dubliniensis (strain CD36 / ATCC MYA-646 / CBS 7987 / NCPF 3949 / NRRL Y-17841)</name>
    <name type="common">Yeast</name>
    <dbReference type="NCBI Taxonomy" id="573826"/>
    <lineage>
        <taxon>Eukaryota</taxon>
        <taxon>Fungi</taxon>
        <taxon>Dikarya</taxon>
        <taxon>Ascomycota</taxon>
        <taxon>Saccharomycotina</taxon>
        <taxon>Pichiomycetes</taxon>
        <taxon>Debaryomycetaceae</taxon>
        <taxon>Candida/Lodderomyces clade</taxon>
        <taxon>Candida</taxon>
    </lineage>
</organism>
<dbReference type="InterPro" id="IPR050720">
    <property type="entry name" value="Engrailed_Homeobox_TFs"/>
</dbReference>
<dbReference type="Proteomes" id="UP000002605">
    <property type="component" value="Chromosome 2"/>
</dbReference>
<dbReference type="AlphaFoldDB" id="B9WAB2"/>
<comment type="subcellular location">
    <subcellularLocation>
        <location evidence="1">Nucleus</location>
    </subcellularLocation>
</comment>
<evidence type="ECO:0000256" key="2">
    <source>
        <dbReference type="ARBA" id="ARBA00023242"/>
    </source>
</evidence>
<proteinExistence type="predicted"/>
<evidence type="ECO:0000256" key="1">
    <source>
        <dbReference type="ARBA" id="ARBA00004123"/>
    </source>
</evidence>
<feature type="compositionally biased region" description="Polar residues" evidence="3">
    <location>
        <begin position="413"/>
        <end position="428"/>
    </location>
</feature>
<dbReference type="HOGENOM" id="CLU_043834_0_0_1"/>
<dbReference type="RefSeq" id="XP_002418032.1">
    <property type="nucleotide sequence ID" value="XM_002417987.1"/>
</dbReference>
<keyword evidence="2" id="KW-0539">Nucleus</keyword>
<dbReference type="GeneID" id="8045609"/>
<dbReference type="EMBL" id="FM992689">
    <property type="protein sequence ID" value="CAX43331.1"/>
    <property type="molecule type" value="Genomic_DNA"/>
</dbReference>
<evidence type="ECO:0000313" key="6">
    <source>
        <dbReference type="Proteomes" id="UP000002605"/>
    </source>
</evidence>
<feature type="region of interest" description="Disordered" evidence="3">
    <location>
        <begin position="394"/>
        <end position="446"/>
    </location>
</feature>
<feature type="compositionally biased region" description="Low complexity" evidence="3">
    <location>
        <begin position="566"/>
        <end position="577"/>
    </location>
</feature>
<dbReference type="PANTHER" id="PTHR24341">
    <property type="entry name" value="HOMEOBOX PROTEIN ENGRAILED"/>
    <property type="match status" value="1"/>
</dbReference>
<accession>B9WAB2</accession>
<dbReference type="PANTHER" id="PTHR24341:SF6">
    <property type="entry name" value="HOMEOBOX PROTEIN INVECTED"/>
    <property type="match status" value="1"/>
</dbReference>
<dbReference type="GO" id="GO:0006357">
    <property type="term" value="P:regulation of transcription by RNA polymerase II"/>
    <property type="evidence" value="ECO:0007669"/>
    <property type="project" value="TreeGrafter"/>
</dbReference>
<dbReference type="KEGG" id="cdu:CD36_15530"/>
<evidence type="ECO:0000313" key="5">
    <source>
        <dbReference type="EMBL" id="CAX43331.1"/>
    </source>
</evidence>
<evidence type="ECO:0000313" key="4">
    <source>
        <dbReference type="CGD" id="CAL0000163612"/>
    </source>
</evidence>
<evidence type="ECO:0000256" key="3">
    <source>
        <dbReference type="SAM" id="MobiDB-lite"/>
    </source>
</evidence>